<sequence>MNTLIYSACYPKKGAFTLSGSRSGEFVKSSRGGSMAITAARLKENRRFGVDSRWSWVTAGLLSWVMFMGTISQQSMGVLFYGIIHDFGASREQAAWPLLFSAACTSLAGPATAYFCQRFSCRAVLWASSIAGALSLCACSLTDNILLLTFFFGFIQGMALSGLYVACNVLVSQYFERYRVTACSLLFFLYGLNMLLAPPLVELFRSTYGIRGTFLLLCGLSLNTCPAVIAIRSPKWMKSIGRFSGDDNTGTFCEMAAVRSGNVPLEDGTLVKIAHEKQESTSQDLKLAPSAAPPLVKSNIRRPKPVNLLFTLWSKREREKGGSQGSPVPMARKLLSIQFAIHALTFTVLMFGMAGFLLLSVDIAKDRGVPPSIAVFLTTSFAVGDVILRPLSGLIIDADFLSIEAVMFLGFLLQAVAFELFVWFTNLPIMLACSVLIGISNGCRAPLQAPALVKDFGIDALPLVMGAATFCNGLALLTRPPLVGYCRDVLGSYDFFLHLVAIANVAVCGAWAMKYFSQSRQGK</sequence>
<feature type="transmembrane region" description="Helical" evidence="1">
    <location>
        <begin position="400"/>
        <end position="423"/>
    </location>
</feature>
<feature type="transmembrane region" description="Helical" evidence="1">
    <location>
        <begin position="429"/>
        <end position="447"/>
    </location>
</feature>
<feature type="transmembrane region" description="Helical" evidence="1">
    <location>
        <begin position="371"/>
        <end position="388"/>
    </location>
</feature>
<feature type="transmembrane region" description="Helical" evidence="1">
    <location>
        <begin position="123"/>
        <end position="141"/>
    </location>
</feature>
<comment type="caution">
    <text evidence="2">The sequence shown here is derived from an EMBL/GenBank/DDBJ whole genome shotgun (WGS) entry which is preliminary data.</text>
</comment>
<dbReference type="EMBL" id="JARKHS020022986">
    <property type="protein sequence ID" value="KAK8769181.1"/>
    <property type="molecule type" value="Genomic_DNA"/>
</dbReference>
<name>A0AAQ4E3A9_AMBAM</name>
<keyword evidence="1" id="KW-1133">Transmembrane helix</keyword>
<dbReference type="Pfam" id="PF07690">
    <property type="entry name" value="MFS_1"/>
    <property type="match status" value="2"/>
</dbReference>
<keyword evidence="1" id="KW-0812">Transmembrane</keyword>
<keyword evidence="1" id="KW-0472">Membrane</keyword>
<feature type="transmembrane region" description="Helical" evidence="1">
    <location>
        <begin position="56"/>
        <end position="84"/>
    </location>
</feature>
<evidence type="ECO:0000256" key="1">
    <source>
        <dbReference type="SAM" id="Phobius"/>
    </source>
</evidence>
<dbReference type="InterPro" id="IPR050327">
    <property type="entry name" value="Proton-linked_MCT"/>
</dbReference>
<dbReference type="PANTHER" id="PTHR11360:SF303">
    <property type="entry name" value="MAJOR FACILITATOR SUPERFAMILY (MFS) PROFILE DOMAIN-CONTAINING PROTEIN"/>
    <property type="match status" value="1"/>
</dbReference>
<feature type="transmembrane region" description="Helical" evidence="1">
    <location>
        <begin position="147"/>
        <end position="171"/>
    </location>
</feature>
<dbReference type="InterPro" id="IPR036259">
    <property type="entry name" value="MFS_trans_sf"/>
</dbReference>
<dbReference type="InterPro" id="IPR011701">
    <property type="entry name" value="MFS"/>
</dbReference>
<evidence type="ECO:0000313" key="3">
    <source>
        <dbReference type="Proteomes" id="UP001321473"/>
    </source>
</evidence>
<reference evidence="2 3" key="1">
    <citation type="journal article" date="2023" name="Arcadia Sci">
        <title>De novo assembly of a long-read Amblyomma americanum tick genome.</title>
        <authorList>
            <person name="Chou S."/>
            <person name="Poskanzer K.E."/>
            <person name="Rollins M."/>
            <person name="Thuy-Boun P.S."/>
        </authorList>
    </citation>
    <scope>NUCLEOTIDE SEQUENCE [LARGE SCALE GENOMIC DNA]</scope>
    <source>
        <strain evidence="2">F_SG_1</strain>
        <tissue evidence="2">Salivary glands</tissue>
    </source>
</reference>
<proteinExistence type="predicted"/>
<dbReference type="AlphaFoldDB" id="A0AAQ4E3A9"/>
<feature type="transmembrane region" description="Helical" evidence="1">
    <location>
        <begin position="456"/>
        <end position="475"/>
    </location>
</feature>
<evidence type="ECO:0000313" key="2">
    <source>
        <dbReference type="EMBL" id="KAK8769181.1"/>
    </source>
</evidence>
<feature type="transmembrane region" description="Helical" evidence="1">
    <location>
        <begin position="96"/>
        <end position="116"/>
    </location>
</feature>
<dbReference type="Proteomes" id="UP001321473">
    <property type="component" value="Unassembled WGS sequence"/>
</dbReference>
<keyword evidence="3" id="KW-1185">Reference proteome</keyword>
<feature type="transmembrane region" description="Helical" evidence="1">
    <location>
        <begin position="495"/>
        <end position="513"/>
    </location>
</feature>
<gene>
    <name evidence="2" type="ORF">V5799_014355</name>
</gene>
<dbReference type="SUPFAM" id="SSF103473">
    <property type="entry name" value="MFS general substrate transporter"/>
    <property type="match status" value="1"/>
</dbReference>
<dbReference type="GO" id="GO:0008028">
    <property type="term" value="F:monocarboxylic acid transmembrane transporter activity"/>
    <property type="evidence" value="ECO:0007669"/>
    <property type="project" value="TreeGrafter"/>
</dbReference>
<dbReference type="Gene3D" id="1.20.1250.20">
    <property type="entry name" value="MFS general substrate transporter like domains"/>
    <property type="match status" value="2"/>
</dbReference>
<feature type="transmembrane region" description="Helical" evidence="1">
    <location>
        <begin position="178"/>
        <end position="196"/>
    </location>
</feature>
<protein>
    <recommendedName>
        <fullName evidence="4">Monocarboxylate transporter</fullName>
    </recommendedName>
</protein>
<feature type="transmembrane region" description="Helical" evidence="1">
    <location>
        <begin position="339"/>
        <end position="359"/>
    </location>
</feature>
<dbReference type="PANTHER" id="PTHR11360">
    <property type="entry name" value="MONOCARBOXYLATE TRANSPORTER"/>
    <property type="match status" value="1"/>
</dbReference>
<accession>A0AAQ4E3A9</accession>
<organism evidence="2 3">
    <name type="scientific">Amblyomma americanum</name>
    <name type="common">Lone star tick</name>
    <dbReference type="NCBI Taxonomy" id="6943"/>
    <lineage>
        <taxon>Eukaryota</taxon>
        <taxon>Metazoa</taxon>
        <taxon>Ecdysozoa</taxon>
        <taxon>Arthropoda</taxon>
        <taxon>Chelicerata</taxon>
        <taxon>Arachnida</taxon>
        <taxon>Acari</taxon>
        <taxon>Parasitiformes</taxon>
        <taxon>Ixodida</taxon>
        <taxon>Ixodoidea</taxon>
        <taxon>Ixodidae</taxon>
        <taxon>Amblyomminae</taxon>
        <taxon>Amblyomma</taxon>
    </lineage>
</organism>
<evidence type="ECO:0008006" key="4">
    <source>
        <dbReference type="Google" id="ProtNLM"/>
    </source>
</evidence>
<feature type="transmembrane region" description="Helical" evidence="1">
    <location>
        <begin position="208"/>
        <end position="231"/>
    </location>
</feature>